<protein>
    <submittedName>
        <fullName evidence="2">Uncharacterized protein</fullName>
    </submittedName>
</protein>
<feature type="compositionally biased region" description="Basic and acidic residues" evidence="1">
    <location>
        <begin position="95"/>
        <end position="114"/>
    </location>
</feature>
<gene>
    <name evidence="2" type="ORF">DM01DRAFT_1408746</name>
</gene>
<dbReference type="AlphaFoldDB" id="A0A1X2GDG1"/>
<feature type="compositionally biased region" description="Polar residues" evidence="1">
    <location>
        <begin position="55"/>
        <end position="65"/>
    </location>
</feature>
<dbReference type="STRING" id="101127.A0A1X2GDG1"/>
<proteinExistence type="predicted"/>
<accession>A0A1X2GDG1</accession>
<name>A0A1X2GDG1_9FUNG</name>
<comment type="caution">
    <text evidence="2">The sequence shown here is derived from an EMBL/GenBank/DDBJ whole genome shotgun (WGS) entry which is preliminary data.</text>
</comment>
<keyword evidence="3" id="KW-1185">Reference proteome</keyword>
<dbReference type="OrthoDB" id="8191639at2759"/>
<dbReference type="Proteomes" id="UP000242146">
    <property type="component" value="Unassembled WGS sequence"/>
</dbReference>
<organism evidence="2 3">
    <name type="scientific">Hesseltinella vesiculosa</name>
    <dbReference type="NCBI Taxonomy" id="101127"/>
    <lineage>
        <taxon>Eukaryota</taxon>
        <taxon>Fungi</taxon>
        <taxon>Fungi incertae sedis</taxon>
        <taxon>Mucoromycota</taxon>
        <taxon>Mucoromycotina</taxon>
        <taxon>Mucoromycetes</taxon>
        <taxon>Mucorales</taxon>
        <taxon>Cunninghamellaceae</taxon>
        <taxon>Hesseltinella</taxon>
    </lineage>
</organism>
<feature type="region of interest" description="Disordered" evidence="1">
    <location>
        <begin position="29"/>
        <end position="68"/>
    </location>
</feature>
<dbReference type="EMBL" id="MCGT01000021">
    <property type="protein sequence ID" value="ORX51272.1"/>
    <property type="molecule type" value="Genomic_DNA"/>
</dbReference>
<reference evidence="2 3" key="1">
    <citation type="submission" date="2016-07" db="EMBL/GenBank/DDBJ databases">
        <title>Pervasive Adenine N6-methylation of Active Genes in Fungi.</title>
        <authorList>
            <consortium name="DOE Joint Genome Institute"/>
            <person name="Mondo S.J."/>
            <person name="Dannebaum R.O."/>
            <person name="Kuo R.C."/>
            <person name="Labutti K."/>
            <person name="Haridas S."/>
            <person name="Kuo A."/>
            <person name="Salamov A."/>
            <person name="Ahrendt S.R."/>
            <person name="Lipzen A."/>
            <person name="Sullivan W."/>
            <person name="Andreopoulos W.B."/>
            <person name="Clum A."/>
            <person name="Lindquist E."/>
            <person name="Daum C."/>
            <person name="Ramamoorthy G.K."/>
            <person name="Gryganskyi A."/>
            <person name="Culley D."/>
            <person name="Magnuson J.K."/>
            <person name="James T.Y."/>
            <person name="O'Malley M.A."/>
            <person name="Stajich J.E."/>
            <person name="Spatafora J.W."/>
            <person name="Visel A."/>
            <person name="Grigoriev I.V."/>
        </authorList>
    </citation>
    <scope>NUCLEOTIDE SEQUENCE [LARGE SCALE GENOMIC DNA]</scope>
    <source>
        <strain evidence="2 3">NRRL 3301</strain>
    </source>
</reference>
<sequence length="150" mass="16696">MFPSLGLFKRVPCPTLPHCDHPSRCIYSHATTSTPTSRKREAPSTKPAPKRLRQPSHTTKPTSPTIIADLSAHTGVKLRQTITDKLFEQYLRIYPPERHGPEKARGETRTKERQLLGASSSPAGYKQQALSALMQLKKQNPAIPSDDDSE</sequence>
<evidence type="ECO:0000256" key="1">
    <source>
        <dbReference type="SAM" id="MobiDB-lite"/>
    </source>
</evidence>
<evidence type="ECO:0000313" key="2">
    <source>
        <dbReference type="EMBL" id="ORX51272.1"/>
    </source>
</evidence>
<evidence type="ECO:0000313" key="3">
    <source>
        <dbReference type="Proteomes" id="UP000242146"/>
    </source>
</evidence>
<feature type="region of interest" description="Disordered" evidence="1">
    <location>
        <begin position="93"/>
        <end position="124"/>
    </location>
</feature>
<feature type="non-terminal residue" evidence="2">
    <location>
        <position position="1"/>
    </location>
</feature>